<keyword evidence="1" id="KW-1133">Transmembrane helix</keyword>
<dbReference type="GO" id="GO:0008146">
    <property type="term" value="F:sulfotransferase activity"/>
    <property type="evidence" value="ECO:0007669"/>
    <property type="project" value="InterPro"/>
</dbReference>
<reference evidence="3" key="1">
    <citation type="submission" date="2021-01" db="EMBL/GenBank/DDBJ databases">
        <authorList>
            <person name="Corre E."/>
            <person name="Pelletier E."/>
            <person name="Niang G."/>
            <person name="Scheremetjew M."/>
            <person name="Finn R."/>
            <person name="Kale V."/>
            <person name="Holt S."/>
            <person name="Cochrane G."/>
            <person name="Meng A."/>
            <person name="Brown T."/>
            <person name="Cohen L."/>
        </authorList>
    </citation>
    <scope>NUCLEOTIDE SEQUENCE</scope>
    <source>
        <strain evidence="3">CCMP 410</strain>
    </source>
</reference>
<evidence type="ECO:0000256" key="1">
    <source>
        <dbReference type="SAM" id="Phobius"/>
    </source>
</evidence>
<proteinExistence type="predicted"/>
<feature type="domain" description="Sulfotransferase" evidence="2">
    <location>
        <begin position="105"/>
        <end position="357"/>
    </location>
</feature>
<keyword evidence="1" id="KW-0472">Membrane</keyword>
<dbReference type="EMBL" id="HBGK01038618">
    <property type="protein sequence ID" value="CAD9297630.1"/>
    <property type="molecule type" value="Transcribed_RNA"/>
</dbReference>
<dbReference type="InterPro" id="IPR000863">
    <property type="entry name" value="Sulfotransferase_dom"/>
</dbReference>
<dbReference type="AlphaFoldDB" id="A0A7S1VEV3"/>
<dbReference type="InterPro" id="IPR027417">
    <property type="entry name" value="P-loop_NTPase"/>
</dbReference>
<gene>
    <name evidence="3" type="ORF">GOCE00092_LOCUS20056</name>
</gene>
<dbReference type="Gene3D" id="3.40.50.300">
    <property type="entry name" value="P-loop containing nucleotide triphosphate hydrolases"/>
    <property type="match status" value="1"/>
</dbReference>
<protein>
    <recommendedName>
        <fullName evidence="2">Sulfotransferase domain-containing protein</fullName>
    </recommendedName>
</protein>
<dbReference type="SUPFAM" id="SSF52540">
    <property type="entry name" value="P-loop containing nucleoside triphosphate hydrolases"/>
    <property type="match status" value="1"/>
</dbReference>
<sequence length="407" mass="47090">MDNKINTEDDVTPLLVNSTRNPASSPGVHLSVTTLVFAFWAAYAFGGITIHLQVRRTDRNGRTPSKAPTDHGTSIQNFIRTENSFVDDDGGPWNTSVADRNVPRPAWLMSFPNSGTTFTSYLILIASNTRRATNYGAEEYLDETGNSVPVFENDLNGPFWADPLQENSTYPTRYVVTKTHCTGYCVSCGPDKYVNTPYSFLHSCLSGHRGHLDTTGTRQKVRVTYSPEKIHRAIHLIRNPFDNIVSRYHLEQHQRMKRDGTEMPSTKEGFRDYCKDVNKELQHDEHVSKVWDTYIFHLLKDVPCHSDFFRYIQWHNLASTVLNEFMQIPTYTLHYENFESRFNETAKEVLDFLELEQVQHFPEFVLGKQYQDYFEEDEKVRVKEALRSMASIETWRNVQHYFDGIEA</sequence>
<accession>A0A7S1VEV3</accession>
<name>A0A7S1VEV3_9STRA</name>
<organism evidence="3">
    <name type="scientific">Grammatophora oceanica</name>
    <dbReference type="NCBI Taxonomy" id="210454"/>
    <lineage>
        <taxon>Eukaryota</taxon>
        <taxon>Sar</taxon>
        <taxon>Stramenopiles</taxon>
        <taxon>Ochrophyta</taxon>
        <taxon>Bacillariophyta</taxon>
        <taxon>Fragilariophyceae</taxon>
        <taxon>Fragilariophycidae</taxon>
        <taxon>Rhabdonematales</taxon>
        <taxon>Grammatophoraceae</taxon>
        <taxon>Grammatophora</taxon>
    </lineage>
</organism>
<keyword evidence="1" id="KW-0812">Transmembrane</keyword>
<feature type="transmembrane region" description="Helical" evidence="1">
    <location>
        <begin position="28"/>
        <end position="52"/>
    </location>
</feature>
<evidence type="ECO:0000259" key="2">
    <source>
        <dbReference type="Pfam" id="PF00685"/>
    </source>
</evidence>
<evidence type="ECO:0000313" key="3">
    <source>
        <dbReference type="EMBL" id="CAD9297630.1"/>
    </source>
</evidence>
<dbReference type="Pfam" id="PF00685">
    <property type="entry name" value="Sulfotransfer_1"/>
    <property type="match status" value="1"/>
</dbReference>